<feature type="compositionally biased region" description="Basic and acidic residues" evidence="1">
    <location>
        <begin position="1"/>
        <end position="10"/>
    </location>
</feature>
<comment type="caution">
    <text evidence="2">The sequence shown here is derived from an EMBL/GenBank/DDBJ whole genome shotgun (WGS) entry which is preliminary data.</text>
</comment>
<dbReference type="EMBL" id="CAJNOW010000115">
    <property type="protein sequence ID" value="CAF1239907.1"/>
    <property type="molecule type" value="Genomic_DNA"/>
</dbReference>
<accession>A0A814Z701</accession>
<evidence type="ECO:0000313" key="3">
    <source>
        <dbReference type="Proteomes" id="UP000663834"/>
    </source>
</evidence>
<evidence type="ECO:0000313" key="2">
    <source>
        <dbReference type="EMBL" id="CAF1239907.1"/>
    </source>
</evidence>
<reference evidence="2" key="1">
    <citation type="submission" date="2021-02" db="EMBL/GenBank/DDBJ databases">
        <authorList>
            <person name="Nowell W R."/>
        </authorList>
    </citation>
    <scope>NUCLEOTIDE SEQUENCE</scope>
</reference>
<organism evidence="2 3">
    <name type="scientific">Rotaria magnacalcarata</name>
    <dbReference type="NCBI Taxonomy" id="392030"/>
    <lineage>
        <taxon>Eukaryota</taxon>
        <taxon>Metazoa</taxon>
        <taxon>Spiralia</taxon>
        <taxon>Gnathifera</taxon>
        <taxon>Rotifera</taxon>
        <taxon>Eurotatoria</taxon>
        <taxon>Bdelloidea</taxon>
        <taxon>Philodinida</taxon>
        <taxon>Philodinidae</taxon>
        <taxon>Rotaria</taxon>
    </lineage>
</organism>
<protein>
    <submittedName>
        <fullName evidence="2">Uncharacterized protein</fullName>
    </submittedName>
</protein>
<gene>
    <name evidence="2" type="ORF">KQP761_LOCUS1742</name>
</gene>
<sequence>MEIKKSKPESIRNPMGIPRIHPESLESHWNPGIPLESGNPGNPESAFSPLILRFPNLKSIVLTRCFLIESLIKSLSVLIKHQLNELVLTFDEDVPNPLQKCNAFDELRKDALNTVEYAEFKISGCHRDSNELIRIGKSLVPFLSTYMPHLQTLCLWRPDDFPWTSIRPDYKKRGYSYGGLIRRWNDKLQTSESIKKHAIIFEEDLCELVEQMKDLIFLDIHGEIHEEKVEPYRSMVQALFLYNRSDIGMFRFRLWL</sequence>
<evidence type="ECO:0000256" key="1">
    <source>
        <dbReference type="SAM" id="MobiDB-lite"/>
    </source>
</evidence>
<proteinExistence type="predicted"/>
<dbReference type="Proteomes" id="UP000663834">
    <property type="component" value="Unassembled WGS sequence"/>
</dbReference>
<feature type="region of interest" description="Disordered" evidence="1">
    <location>
        <begin position="1"/>
        <end position="23"/>
    </location>
</feature>
<dbReference type="AlphaFoldDB" id="A0A814Z701"/>
<name>A0A814Z701_9BILA</name>